<dbReference type="AlphaFoldDB" id="A0A842I8H4"/>
<dbReference type="Proteomes" id="UP000555411">
    <property type="component" value="Unassembled WGS sequence"/>
</dbReference>
<name>A0A842I8H4_9RHOB</name>
<reference evidence="2 3" key="1">
    <citation type="journal article" date="2017" name="Int. J. Syst. Evol. Microbiol.">
        <title>Gemmobacter straminiformis sp. nov., isolated from an artificial fountain.</title>
        <authorList>
            <person name="Kang J.Y."/>
            <person name="Kim M.J."/>
            <person name="Chun J."/>
            <person name="Son K.P."/>
            <person name="Jahng K.Y."/>
        </authorList>
    </citation>
    <scope>NUCLEOTIDE SEQUENCE [LARGE SCALE GENOMIC DNA]</scope>
    <source>
        <strain evidence="2 3">CAM-8</strain>
    </source>
</reference>
<comment type="caution">
    <text evidence="2">The sequence shown here is derived from an EMBL/GenBank/DDBJ whole genome shotgun (WGS) entry which is preliminary data.</text>
</comment>
<evidence type="ECO:0000256" key="1">
    <source>
        <dbReference type="SAM" id="SignalP"/>
    </source>
</evidence>
<evidence type="ECO:0008006" key="4">
    <source>
        <dbReference type="Google" id="ProtNLM"/>
    </source>
</evidence>
<dbReference type="SUPFAM" id="SSF56935">
    <property type="entry name" value="Porins"/>
    <property type="match status" value="1"/>
</dbReference>
<gene>
    <name evidence="2" type="ORF">H7F16_10505</name>
</gene>
<keyword evidence="1" id="KW-0732">Signal</keyword>
<keyword evidence="3" id="KW-1185">Reference proteome</keyword>
<accession>A0A842I8H4</accession>
<feature type="signal peptide" evidence="1">
    <location>
        <begin position="1"/>
        <end position="21"/>
    </location>
</feature>
<feature type="chain" id="PRO_5032822809" description="Porin" evidence="1">
    <location>
        <begin position="22"/>
        <end position="244"/>
    </location>
</feature>
<evidence type="ECO:0000313" key="3">
    <source>
        <dbReference type="Proteomes" id="UP000555411"/>
    </source>
</evidence>
<sequence>MIRGTLAALAVAVALPCAAHAQNFEVIAIGNGDENGSNFYMLSLRSNLGFGQTATVEGTARNAQTGLRLRFDLARTTYDTNYNNVAGTGTGKTYRLLLAYGLPLDADTTLTFTGGVSHRTVEVRPFTLNSPDDTDETGPFASIDLEYSPENFGTLQLLAEHDSVGSNYGSVSFLADIGPNVRIGPTANYVADGDYSRTAVGLSAIYGIGDQFEIKATAANATQKITGNPDKDVDYLEVQLRSVF</sequence>
<proteinExistence type="predicted"/>
<organism evidence="2 3">
    <name type="scientific">Paragemmobacter straminiformis</name>
    <dbReference type="NCBI Taxonomy" id="2045119"/>
    <lineage>
        <taxon>Bacteria</taxon>
        <taxon>Pseudomonadati</taxon>
        <taxon>Pseudomonadota</taxon>
        <taxon>Alphaproteobacteria</taxon>
        <taxon>Rhodobacterales</taxon>
        <taxon>Paracoccaceae</taxon>
        <taxon>Paragemmobacter</taxon>
    </lineage>
</organism>
<dbReference type="RefSeq" id="WP_185797501.1">
    <property type="nucleotide sequence ID" value="NZ_JACLQD010000002.1"/>
</dbReference>
<dbReference type="EMBL" id="JACLQD010000002">
    <property type="protein sequence ID" value="MBC2835935.1"/>
    <property type="molecule type" value="Genomic_DNA"/>
</dbReference>
<evidence type="ECO:0000313" key="2">
    <source>
        <dbReference type="EMBL" id="MBC2835935.1"/>
    </source>
</evidence>
<protein>
    <recommendedName>
        <fullName evidence="4">Porin</fullName>
    </recommendedName>
</protein>